<dbReference type="Gene3D" id="3.40.1440.60">
    <property type="entry name" value="PriA, 3(prime) DNA-binding domain"/>
    <property type="match status" value="1"/>
</dbReference>
<evidence type="ECO:0000256" key="9">
    <source>
        <dbReference type="ARBA" id="ARBA00023125"/>
    </source>
</evidence>
<dbReference type="AlphaFoldDB" id="A0A137RIF2"/>
<comment type="cofactor">
    <cofactor evidence="12">
        <name>Zn(2+)</name>
        <dbReference type="ChEBI" id="CHEBI:29105"/>
    </cofactor>
    <text evidence="12">Binds 2 zinc ions per subunit.</text>
</comment>
<dbReference type="InterPro" id="IPR001650">
    <property type="entry name" value="Helicase_C-like"/>
</dbReference>
<dbReference type="Proteomes" id="UP000070138">
    <property type="component" value="Unassembled WGS sequence"/>
</dbReference>
<evidence type="ECO:0000313" key="16">
    <source>
        <dbReference type="Proteomes" id="UP000070138"/>
    </source>
</evidence>
<keyword evidence="5 12" id="KW-0378">Hydrolase</keyword>
<dbReference type="GO" id="GO:1990077">
    <property type="term" value="C:primosome complex"/>
    <property type="evidence" value="ECO:0007669"/>
    <property type="project" value="UniProtKB-UniRule"/>
</dbReference>
<proteinExistence type="inferred from homology"/>
<dbReference type="Pfam" id="PF00271">
    <property type="entry name" value="Helicase_C"/>
    <property type="match status" value="1"/>
</dbReference>
<dbReference type="GO" id="GO:0006302">
    <property type="term" value="P:double-strand break repair"/>
    <property type="evidence" value="ECO:0007669"/>
    <property type="project" value="InterPro"/>
</dbReference>
<dbReference type="InterPro" id="IPR040498">
    <property type="entry name" value="PriA_CRR"/>
</dbReference>
<feature type="binding site" evidence="12">
    <location>
        <position position="535"/>
    </location>
    <ligand>
        <name>Zn(2+)</name>
        <dbReference type="ChEBI" id="CHEBI:29105"/>
        <label>2</label>
    </ligand>
</feature>
<dbReference type="GO" id="GO:0008270">
    <property type="term" value="F:zinc ion binding"/>
    <property type="evidence" value="ECO:0007669"/>
    <property type="project" value="UniProtKB-UniRule"/>
</dbReference>
<dbReference type="GO" id="GO:0003677">
    <property type="term" value="F:DNA binding"/>
    <property type="evidence" value="ECO:0007669"/>
    <property type="project" value="UniProtKB-UniRule"/>
</dbReference>
<keyword evidence="10 12" id="KW-0413">Isomerase</keyword>
<evidence type="ECO:0000256" key="3">
    <source>
        <dbReference type="ARBA" id="ARBA00022723"/>
    </source>
</evidence>
<dbReference type="InterPro" id="IPR041222">
    <property type="entry name" value="PriA_3primeBD"/>
</dbReference>
<dbReference type="NCBIfam" id="TIGR00595">
    <property type="entry name" value="priA"/>
    <property type="match status" value="1"/>
</dbReference>
<comment type="caution">
    <text evidence="15">The sequence shown here is derived from an EMBL/GenBank/DDBJ whole genome shotgun (WGS) entry which is preliminary data.</text>
</comment>
<dbReference type="SUPFAM" id="SSF52540">
    <property type="entry name" value="P-loop containing nucleoside triphosphate hydrolases"/>
    <property type="match status" value="2"/>
</dbReference>
<dbReference type="Pfam" id="PF18074">
    <property type="entry name" value="PriA_C"/>
    <property type="match status" value="1"/>
</dbReference>
<dbReference type="OrthoDB" id="9759544at2"/>
<keyword evidence="4 12" id="KW-0547">Nucleotide-binding</keyword>
<feature type="binding site" evidence="12">
    <location>
        <position position="550"/>
    </location>
    <ligand>
        <name>Zn(2+)</name>
        <dbReference type="ChEBI" id="CHEBI:29105"/>
        <label>2</label>
    </ligand>
</feature>
<feature type="binding site" evidence="12">
    <location>
        <position position="532"/>
    </location>
    <ligand>
        <name>Zn(2+)</name>
        <dbReference type="ChEBI" id="CHEBI:29105"/>
        <label>2</label>
    </ligand>
</feature>
<dbReference type="Gene3D" id="3.40.50.300">
    <property type="entry name" value="P-loop containing nucleotide triphosphate hydrolases"/>
    <property type="match status" value="2"/>
</dbReference>
<keyword evidence="2 12" id="KW-0235">DNA replication</keyword>
<dbReference type="RefSeq" id="WP_062620895.1">
    <property type="nucleotide sequence ID" value="NZ_JRWG01000003.1"/>
</dbReference>
<dbReference type="InterPro" id="IPR005259">
    <property type="entry name" value="PriA"/>
</dbReference>
<feature type="binding site" evidence="12">
    <location>
        <position position="523"/>
    </location>
    <ligand>
        <name>Zn(2+)</name>
        <dbReference type="ChEBI" id="CHEBI:29105"/>
        <label>1</label>
    </ligand>
</feature>
<dbReference type="STRING" id="1548749.LS48_05670"/>
<dbReference type="FunFam" id="3.40.50.300:FF:000489">
    <property type="entry name" value="Primosome assembly protein PriA"/>
    <property type="match status" value="1"/>
</dbReference>
<dbReference type="GO" id="GO:0006269">
    <property type="term" value="P:DNA replication, synthesis of primer"/>
    <property type="evidence" value="ECO:0007669"/>
    <property type="project" value="UniProtKB-KW"/>
</dbReference>
<dbReference type="GO" id="GO:0016887">
    <property type="term" value="F:ATP hydrolysis activity"/>
    <property type="evidence" value="ECO:0007669"/>
    <property type="project" value="RHEA"/>
</dbReference>
<dbReference type="GO" id="GO:0043138">
    <property type="term" value="F:3'-5' DNA helicase activity"/>
    <property type="evidence" value="ECO:0007669"/>
    <property type="project" value="UniProtKB-EC"/>
</dbReference>
<dbReference type="GO" id="GO:0006310">
    <property type="term" value="P:DNA recombination"/>
    <property type="evidence" value="ECO:0007669"/>
    <property type="project" value="InterPro"/>
</dbReference>
<comment type="catalytic activity">
    <reaction evidence="11 12">
        <text>ATP + H2O = ADP + phosphate + H(+)</text>
        <dbReference type="Rhea" id="RHEA:13065"/>
        <dbReference type="ChEBI" id="CHEBI:15377"/>
        <dbReference type="ChEBI" id="CHEBI:15378"/>
        <dbReference type="ChEBI" id="CHEBI:30616"/>
        <dbReference type="ChEBI" id="CHEBI:43474"/>
        <dbReference type="ChEBI" id="CHEBI:456216"/>
        <dbReference type="EC" id="5.6.2.4"/>
    </reaction>
</comment>
<comment type="similarity">
    <text evidence="12">Belongs to the helicase family. PriA subfamily.</text>
</comment>
<feature type="binding site" evidence="12">
    <location>
        <position position="566"/>
    </location>
    <ligand>
        <name>Zn(2+)</name>
        <dbReference type="ChEBI" id="CHEBI:29105"/>
        <label>1</label>
    </ligand>
</feature>
<evidence type="ECO:0000256" key="2">
    <source>
        <dbReference type="ARBA" id="ARBA00022705"/>
    </source>
</evidence>
<dbReference type="PROSITE" id="PS51192">
    <property type="entry name" value="HELICASE_ATP_BIND_1"/>
    <property type="match status" value="1"/>
</dbReference>
<dbReference type="Pfam" id="PF18319">
    <property type="entry name" value="Zn_ribbon_PriA"/>
    <property type="match status" value="1"/>
</dbReference>
<evidence type="ECO:0000256" key="12">
    <source>
        <dbReference type="HAMAP-Rule" id="MF_00983"/>
    </source>
</evidence>
<feature type="binding site" evidence="12">
    <location>
        <position position="563"/>
    </location>
    <ligand>
        <name>Zn(2+)</name>
        <dbReference type="ChEBI" id="CHEBI:29105"/>
        <label>1</label>
    </ligand>
</feature>
<dbReference type="InterPro" id="IPR014001">
    <property type="entry name" value="Helicase_ATP-bd"/>
</dbReference>
<keyword evidence="3 12" id="KW-0479">Metal-binding</keyword>
<evidence type="ECO:0000256" key="4">
    <source>
        <dbReference type="ARBA" id="ARBA00022741"/>
    </source>
</evidence>
<evidence type="ECO:0000256" key="7">
    <source>
        <dbReference type="ARBA" id="ARBA00022833"/>
    </source>
</evidence>
<evidence type="ECO:0000259" key="14">
    <source>
        <dbReference type="PROSITE" id="PS51194"/>
    </source>
</evidence>
<keyword evidence="6 12" id="KW-0347">Helicase</keyword>
<feature type="domain" description="Helicase C-terminal" evidence="14">
    <location>
        <begin position="558"/>
        <end position="728"/>
    </location>
</feature>
<dbReference type="PANTHER" id="PTHR30580">
    <property type="entry name" value="PRIMOSOMAL PROTEIN N"/>
    <property type="match status" value="1"/>
</dbReference>
<dbReference type="InterPro" id="IPR042115">
    <property type="entry name" value="PriA_3primeBD_sf"/>
</dbReference>
<gene>
    <name evidence="12" type="primary">priA</name>
    <name evidence="15" type="ORF">LS48_05670</name>
</gene>
<organism evidence="15 16">
    <name type="scientific">Aequorivita aquimaris</name>
    <dbReference type="NCBI Taxonomy" id="1548749"/>
    <lineage>
        <taxon>Bacteria</taxon>
        <taxon>Pseudomonadati</taxon>
        <taxon>Bacteroidota</taxon>
        <taxon>Flavobacteriia</taxon>
        <taxon>Flavobacteriales</taxon>
        <taxon>Flavobacteriaceae</taxon>
        <taxon>Aequorivita</taxon>
    </lineage>
</organism>
<dbReference type="GO" id="GO:0006270">
    <property type="term" value="P:DNA replication initiation"/>
    <property type="evidence" value="ECO:0007669"/>
    <property type="project" value="TreeGrafter"/>
</dbReference>
<dbReference type="CDD" id="cd18804">
    <property type="entry name" value="SF2_C_priA"/>
    <property type="match status" value="1"/>
</dbReference>
<keyword evidence="7 12" id="KW-0862">Zinc</keyword>
<sequence>MYFIDVILPIPLKQAFTYSVNKDEAAFLKQGMRVAIPFGKSKVYTGIVYQVHDQPPVGYETKSIDHILDENPIITPLQLKHWEWLAAYYMCSLGEVIKAALPSAFLLESETIIKLSSRNFQDEESLSDDEFVLYEALQHQSSLHINDARAILDRKNIVSIIQKLLDKNIIEVEETVYEQYVPKMKRYIKLAPKYTSEEKLRELLDSLTRAHKQREVLMHFFMLNTKTKKPISSTALQKKSEASAATLKALIDKGILEEYYVQQDRVEFSDEASSEIKTLNEAQIKAYGEIKSSFETNDVVLLHGVTSSGKTEIYVRLIEEVIATGKQVLYMLPEIALTTQLITRLQKYFGERISVYHSKFSVNERVEVWKNVLSEKPKSQIIIGARSSLFLPFKNLGLIIVDEEHEPSFKQYSPAPRYNARDSAIVLANLHKAKLLMGSATPSLESYHNAKTGKFGLVTLKKRFGNVLMPDIELVDIKEKTRKKQMTGHFSDRLLEEMQEVLKNDEQVILFQNRRGFSPVVECTTCGISPQCPNCDVSLTFHQYKNQLRCHYCGYHMAMMKSCIACGSETLDTKGFGTEQIETELKTLFPNSKVARMDQDTTKGKHAYSKLIEALENEEIDILVGTQMLAKGLDFRNISLVGVMNADNLLNFPDFRAHERSFQLLQQVSGRAGRTQKRGKVLIQTYNPYHQILKQVSVNDYEAMYKEQLEERYNYKYPPFYRTIKIVFKDKNLTRVQKASVWFGQALELQFKENILGPEPPPVGRIKNKYIMNILVKIPKNQSLEKTKKYIDNVQRSFNSIKEFSSVRVNIDVDNY</sequence>
<evidence type="ECO:0000259" key="13">
    <source>
        <dbReference type="PROSITE" id="PS51192"/>
    </source>
</evidence>
<dbReference type="GO" id="GO:0005524">
    <property type="term" value="F:ATP binding"/>
    <property type="evidence" value="ECO:0007669"/>
    <property type="project" value="UniProtKB-UniRule"/>
</dbReference>
<evidence type="ECO:0000256" key="11">
    <source>
        <dbReference type="ARBA" id="ARBA00048988"/>
    </source>
</evidence>
<feature type="domain" description="Helicase ATP-binding" evidence="13">
    <location>
        <begin position="291"/>
        <end position="460"/>
    </location>
</feature>
<dbReference type="HAMAP" id="MF_00983">
    <property type="entry name" value="PriA"/>
    <property type="match status" value="1"/>
</dbReference>
<keyword evidence="16" id="KW-1185">Reference proteome</keyword>
<dbReference type="InterPro" id="IPR027417">
    <property type="entry name" value="P-loop_NTPase"/>
</dbReference>
<dbReference type="InterPro" id="IPR041236">
    <property type="entry name" value="PriA_C"/>
</dbReference>
<dbReference type="FunFam" id="3.40.1440.60:FF:000001">
    <property type="entry name" value="Primosomal protein N"/>
    <property type="match status" value="1"/>
</dbReference>
<evidence type="ECO:0000256" key="10">
    <source>
        <dbReference type="ARBA" id="ARBA00023235"/>
    </source>
</evidence>
<dbReference type="Pfam" id="PF00270">
    <property type="entry name" value="DEAD"/>
    <property type="match status" value="1"/>
</dbReference>
<comment type="catalytic activity">
    <reaction evidence="12">
        <text>Couples ATP hydrolysis with the unwinding of duplex DNA by translocating in the 3'-5' direction.</text>
        <dbReference type="EC" id="5.6.2.4"/>
    </reaction>
</comment>
<dbReference type="SMART" id="SM00487">
    <property type="entry name" value="DEXDc"/>
    <property type="match status" value="1"/>
</dbReference>
<accession>A0A137RIF2</accession>
<evidence type="ECO:0000256" key="1">
    <source>
        <dbReference type="ARBA" id="ARBA00022515"/>
    </source>
</evidence>
<keyword evidence="9 12" id="KW-0238">DNA-binding</keyword>
<comment type="function">
    <text evidence="12">Initiates the restart of stalled replication forks, which reloads the replicative helicase on sites other than the origin of replication. Recognizes and binds to abandoned replication forks and remodels them to uncover a helicase loading site. Promotes assembly of the primosome at these replication forks.</text>
</comment>
<keyword evidence="8 12" id="KW-0067">ATP-binding</keyword>
<dbReference type="PROSITE" id="PS51194">
    <property type="entry name" value="HELICASE_CTER"/>
    <property type="match status" value="1"/>
</dbReference>
<dbReference type="SMART" id="SM00490">
    <property type="entry name" value="HELICc"/>
    <property type="match status" value="1"/>
</dbReference>
<evidence type="ECO:0000256" key="5">
    <source>
        <dbReference type="ARBA" id="ARBA00022801"/>
    </source>
</evidence>
<evidence type="ECO:0000256" key="6">
    <source>
        <dbReference type="ARBA" id="ARBA00022806"/>
    </source>
</evidence>
<protein>
    <recommendedName>
        <fullName evidence="12">Replication restart protein PriA</fullName>
    </recommendedName>
    <alternativeName>
        <fullName evidence="12">ATP-dependent DNA helicase PriA</fullName>
        <ecNumber evidence="12">5.6.2.4</ecNumber>
    </alternativeName>
    <alternativeName>
        <fullName evidence="12">DNA 3'-5' helicase PriA</fullName>
    </alternativeName>
</protein>
<dbReference type="EC" id="5.6.2.4" evidence="12"/>
<keyword evidence="1 12" id="KW-0639">Primosome</keyword>
<dbReference type="PANTHER" id="PTHR30580:SF0">
    <property type="entry name" value="PRIMOSOMAL PROTEIN N"/>
    <property type="match status" value="1"/>
</dbReference>
<dbReference type="InterPro" id="IPR011545">
    <property type="entry name" value="DEAD/DEAH_box_helicase_dom"/>
</dbReference>
<dbReference type="Pfam" id="PF17764">
    <property type="entry name" value="PriA_3primeBD"/>
    <property type="match status" value="1"/>
</dbReference>
<evidence type="ECO:0000256" key="8">
    <source>
        <dbReference type="ARBA" id="ARBA00022840"/>
    </source>
</evidence>
<evidence type="ECO:0000313" key="15">
    <source>
        <dbReference type="EMBL" id="KXN99967.1"/>
    </source>
</evidence>
<comment type="subunit">
    <text evidence="12">Component of the replication restart primosome.</text>
</comment>
<reference evidence="15 16" key="2">
    <citation type="journal article" date="2016" name="Int. J. Syst. Evol. Microbiol.">
        <title>Vitellibacter aquimaris sp. nov., a marine bacterium isolated from seawater.</title>
        <authorList>
            <person name="Thevarajoo S."/>
            <person name="Selvaratnam C."/>
            <person name="Goh K.M."/>
            <person name="Hong K.W."/>
            <person name="Chan X.Y."/>
            <person name="Chan K.G."/>
            <person name="Chong C.S."/>
        </authorList>
    </citation>
    <scope>NUCLEOTIDE SEQUENCE [LARGE SCALE GENOMIC DNA]</scope>
    <source>
        <strain evidence="15 16">D-24</strain>
    </source>
</reference>
<dbReference type="PATRIC" id="fig|1548749.3.peg.1196"/>
<reference evidence="16" key="1">
    <citation type="submission" date="2014-10" db="EMBL/GenBank/DDBJ databases">
        <title>Genome sequencing of Vitellibacter sp. D-24.</title>
        <authorList>
            <person name="Thevarajoo S."/>
            <person name="Selvaratnam C."/>
            <person name="Goh K.M."/>
            <person name="Chong C.S."/>
        </authorList>
    </citation>
    <scope>NUCLEOTIDE SEQUENCE [LARGE SCALE GENOMIC DNA]</scope>
    <source>
        <strain evidence="16">D-24</strain>
    </source>
</reference>
<feature type="binding site" evidence="12">
    <location>
        <position position="526"/>
    </location>
    <ligand>
        <name>Zn(2+)</name>
        <dbReference type="ChEBI" id="CHEBI:29105"/>
        <label>1</label>
    </ligand>
</feature>
<dbReference type="CDD" id="cd17929">
    <property type="entry name" value="DEXHc_priA"/>
    <property type="match status" value="1"/>
</dbReference>
<name>A0A137RIF2_9FLAO</name>
<dbReference type="EMBL" id="JRWG01000003">
    <property type="protein sequence ID" value="KXN99967.1"/>
    <property type="molecule type" value="Genomic_DNA"/>
</dbReference>
<feature type="binding site" evidence="12">
    <location>
        <position position="553"/>
    </location>
    <ligand>
        <name>Zn(2+)</name>
        <dbReference type="ChEBI" id="CHEBI:29105"/>
        <label>2</label>
    </ligand>
</feature>